<dbReference type="Proteomes" id="UP000596049">
    <property type="component" value="Chromosome"/>
</dbReference>
<accession>A0ABX7AR62</accession>
<reference evidence="1 2" key="1">
    <citation type="submission" date="2020-01" db="EMBL/GenBank/DDBJ databases">
        <authorList>
            <person name="Liu G."/>
            <person name="Liu B."/>
        </authorList>
    </citation>
    <scope>NUCLEOTIDE SEQUENCE [LARGE SCALE GENOMIC DNA]</scope>
    <source>
        <strain evidence="1 2">FJAT-51161</strain>
    </source>
</reference>
<sequence>MEQFIIVSGEVGDWEGLYFKGKLFKESHRITTYDIMNLLKDHYKELDGTFGKYTINQDYLETNGLLPSNFKDINKNML</sequence>
<proteinExistence type="predicted"/>
<evidence type="ECO:0000313" key="1">
    <source>
        <dbReference type="EMBL" id="QQP10729.1"/>
    </source>
</evidence>
<name>A0ABX7AR62_9BACI</name>
<dbReference type="RefSeq" id="WP_053595795.1">
    <property type="nucleotide sequence ID" value="NZ_CP067341.1"/>
</dbReference>
<protein>
    <submittedName>
        <fullName evidence="1">Uncharacterized protein</fullName>
    </submittedName>
</protein>
<dbReference type="EMBL" id="CP067341">
    <property type="protein sequence ID" value="QQP10729.1"/>
    <property type="molecule type" value="Genomic_DNA"/>
</dbReference>
<keyword evidence="2" id="KW-1185">Reference proteome</keyword>
<evidence type="ECO:0000313" key="2">
    <source>
        <dbReference type="Proteomes" id="UP000596049"/>
    </source>
</evidence>
<organism evidence="1 2">
    <name type="scientific">Lysinibacillus agricola</name>
    <dbReference type="NCBI Taxonomy" id="2590012"/>
    <lineage>
        <taxon>Bacteria</taxon>
        <taxon>Bacillati</taxon>
        <taxon>Bacillota</taxon>
        <taxon>Bacilli</taxon>
        <taxon>Bacillales</taxon>
        <taxon>Bacillaceae</taxon>
        <taxon>Lysinibacillus</taxon>
    </lineage>
</organism>
<gene>
    <name evidence="1" type="ORF">FJQ98_15905</name>
</gene>